<dbReference type="GO" id="GO:0005829">
    <property type="term" value="C:cytosol"/>
    <property type="evidence" value="ECO:0007669"/>
    <property type="project" value="TreeGrafter"/>
</dbReference>
<keyword evidence="3" id="KW-0238">DNA-binding</keyword>
<keyword evidence="2" id="KW-0805">Transcription regulation</keyword>
<dbReference type="EMBL" id="DXBO01000119">
    <property type="protein sequence ID" value="HIZ48620.1"/>
    <property type="molecule type" value="Genomic_DNA"/>
</dbReference>
<reference evidence="6" key="1">
    <citation type="journal article" date="2021" name="PeerJ">
        <title>Extensive microbial diversity within the chicken gut microbiome revealed by metagenomics and culture.</title>
        <authorList>
            <person name="Gilroy R."/>
            <person name="Ravi A."/>
            <person name="Getino M."/>
            <person name="Pursley I."/>
            <person name="Horton D.L."/>
            <person name="Alikhan N.F."/>
            <person name="Baker D."/>
            <person name="Gharbi K."/>
            <person name="Hall N."/>
            <person name="Watson M."/>
            <person name="Adriaenssens E.M."/>
            <person name="Foster-Nyarko E."/>
            <person name="Jarju S."/>
            <person name="Secka A."/>
            <person name="Antonio M."/>
            <person name="Oren A."/>
            <person name="Chaudhuri R.R."/>
            <person name="La Ragione R."/>
            <person name="Hildebrand F."/>
            <person name="Pallen M.J."/>
        </authorList>
    </citation>
    <scope>NUCLEOTIDE SEQUENCE</scope>
    <source>
        <strain evidence="6">3436</strain>
    </source>
</reference>
<dbReference type="PRINTS" id="PR00039">
    <property type="entry name" value="HTHLYSR"/>
</dbReference>
<organism evidence="6 7">
    <name type="scientific">Candidatus Gemmiger excrementavium</name>
    <dbReference type="NCBI Taxonomy" id="2838608"/>
    <lineage>
        <taxon>Bacteria</taxon>
        <taxon>Bacillati</taxon>
        <taxon>Bacillota</taxon>
        <taxon>Clostridia</taxon>
        <taxon>Eubacteriales</taxon>
        <taxon>Gemmiger</taxon>
    </lineage>
</organism>
<evidence type="ECO:0000313" key="7">
    <source>
        <dbReference type="Proteomes" id="UP000824031"/>
    </source>
</evidence>
<evidence type="ECO:0000256" key="3">
    <source>
        <dbReference type="ARBA" id="ARBA00023125"/>
    </source>
</evidence>
<evidence type="ECO:0000256" key="2">
    <source>
        <dbReference type="ARBA" id="ARBA00023015"/>
    </source>
</evidence>
<dbReference type="InterPro" id="IPR036390">
    <property type="entry name" value="WH_DNA-bd_sf"/>
</dbReference>
<dbReference type="InterPro" id="IPR050950">
    <property type="entry name" value="HTH-type_LysR_regulators"/>
</dbReference>
<dbReference type="Gene3D" id="3.40.190.290">
    <property type="match status" value="1"/>
</dbReference>
<dbReference type="SUPFAM" id="SSF46785">
    <property type="entry name" value="Winged helix' DNA-binding domain"/>
    <property type="match status" value="1"/>
</dbReference>
<dbReference type="Pfam" id="PF00126">
    <property type="entry name" value="HTH_1"/>
    <property type="match status" value="1"/>
</dbReference>
<evidence type="ECO:0000259" key="5">
    <source>
        <dbReference type="PROSITE" id="PS50931"/>
    </source>
</evidence>
<gene>
    <name evidence="6" type="ORF">H9810_07885</name>
</gene>
<feature type="domain" description="HTH lysR-type" evidence="5">
    <location>
        <begin position="1"/>
        <end position="57"/>
    </location>
</feature>
<dbReference type="GO" id="GO:0003700">
    <property type="term" value="F:DNA-binding transcription factor activity"/>
    <property type="evidence" value="ECO:0007669"/>
    <property type="project" value="InterPro"/>
</dbReference>
<accession>A0A9D2JFJ0</accession>
<dbReference type="InterPro" id="IPR036388">
    <property type="entry name" value="WH-like_DNA-bd_sf"/>
</dbReference>
<reference evidence="6" key="2">
    <citation type="submission" date="2021-04" db="EMBL/GenBank/DDBJ databases">
        <authorList>
            <person name="Gilroy R."/>
        </authorList>
    </citation>
    <scope>NUCLEOTIDE SEQUENCE</scope>
    <source>
        <strain evidence="6">3436</strain>
    </source>
</reference>
<evidence type="ECO:0000313" key="6">
    <source>
        <dbReference type="EMBL" id="HIZ48620.1"/>
    </source>
</evidence>
<dbReference type="GO" id="GO:0003677">
    <property type="term" value="F:DNA binding"/>
    <property type="evidence" value="ECO:0007669"/>
    <property type="project" value="UniProtKB-KW"/>
</dbReference>
<keyword evidence="4" id="KW-0804">Transcription</keyword>
<dbReference type="AlphaFoldDB" id="A0A9D2JFJ0"/>
<dbReference type="PROSITE" id="PS50931">
    <property type="entry name" value="HTH_LYSR"/>
    <property type="match status" value="1"/>
</dbReference>
<dbReference type="Proteomes" id="UP000824031">
    <property type="component" value="Unassembled WGS sequence"/>
</dbReference>
<protein>
    <submittedName>
        <fullName evidence="6">LysR family transcriptional regulator</fullName>
    </submittedName>
</protein>
<dbReference type="PANTHER" id="PTHR30419">
    <property type="entry name" value="HTH-TYPE TRANSCRIPTIONAL REGULATOR YBHD"/>
    <property type="match status" value="1"/>
</dbReference>
<dbReference type="SUPFAM" id="SSF53850">
    <property type="entry name" value="Periplasmic binding protein-like II"/>
    <property type="match status" value="1"/>
</dbReference>
<evidence type="ECO:0000256" key="4">
    <source>
        <dbReference type="ARBA" id="ARBA00023163"/>
    </source>
</evidence>
<dbReference type="Pfam" id="PF03466">
    <property type="entry name" value="LysR_substrate"/>
    <property type="match status" value="1"/>
</dbReference>
<dbReference type="Gene3D" id="1.10.10.10">
    <property type="entry name" value="Winged helix-like DNA-binding domain superfamily/Winged helix DNA-binding domain"/>
    <property type="match status" value="1"/>
</dbReference>
<dbReference type="FunFam" id="1.10.10.10:FF:000001">
    <property type="entry name" value="LysR family transcriptional regulator"/>
    <property type="match status" value="1"/>
</dbReference>
<comment type="similarity">
    <text evidence="1">Belongs to the LysR transcriptional regulatory family.</text>
</comment>
<name>A0A9D2JFJ0_9FIRM</name>
<dbReference type="InterPro" id="IPR005119">
    <property type="entry name" value="LysR_subst-bd"/>
</dbReference>
<proteinExistence type="inferred from homology"/>
<dbReference type="InterPro" id="IPR000847">
    <property type="entry name" value="LysR_HTH_N"/>
</dbReference>
<evidence type="ECO:0000256" key="1">
    <source>
        <dbReference type="ARBA" id="ARBA00009437"/>
    </source>
</evidence>
<sequence length="318" mass="35997">MTPEMQYIYTIYQEGSFSKAAEKLYLTQPALSIAIHKVEKNIGMPLFDRKRKPLQLTDAGRIYVDTIQKMLLLEKEQQQKLNDIQNLVTGAIRLGGTHYLNAYILPDILASFNRDYPGVELQIMERSAYELSRMLTGRELDLTFNCSPEFIQDFPRYEMFEDNILLAVPADDAFNRKYARCALTAAQVKAGRHRQPDCTRLPLAALAEPELILLRKGNNLYERAWEMFAAAGVTPRVKLDLNQLVTAYHLAEAGMAATLVSGRIVKAGSDTLCYYPLDSPLATRIFYILLPQNAYVPVAVRRFVDHALAWMGKPPVFG</sequence>
<dbReference type="CDD" id="cd05466">
    <property type="entry name" value="PBP2_LTTR_substrate"/>
    <property type="match status" value="1"/>
</dbReference>
<comment type="caution">
    <text evidence="6">The sequence shown here is derived from an EMBL/GenBank/DDBJ whole genome shotgun (WGS) entry which is preliminary data.</text>
</comment>